<dbReference type="RefSeq" id="WP_166754728.1">
    <property type="nucleotide sequence ID" value="NZ_BAABJU010000001.1"/>
</dbReference>
<keyword evidence="2" id="KW-1133">Transmembrane helix</keyword>
<dbReference type="Proteomes" id="UP000648663">
    <property type="component" value="Unassembled WGS sequence"/>
</dbReference>
<keyword evidence="2" id="KW-0472">Membrane</keyword>
<feature type="transmembrane region" description="Helical" evidence="2">
    <location>
        <begin position="116"/>
        <end position="140"/>
    </location>
</feature>
<dbReference type="AlphaFoldDB" id="A0A846LPB5"/>
<sequence length="208" mass="21684">MTSGPQDPHQGGYGQQPPEGGPPRYGADGREYGGQPSWGQGGPGEPGYSSYPAAPAGSPGGEVGAPTERPTTVTAGIAAFLVNTLLNALGTILLFTDMDGYRADLAEIGGLTEDQVSTAVTVGVVISLLFIAAFLAVLWFAWQGRNWARIVLWVLGGLTVISALTGTAGTSGLLSTLQLLLVLAGIVLLALKPSNDWYRAQAQRRNRY</sequence>
<comment type="caution">
    <text evidence="4">The sequence shown here is derived from an EMBL/GenBank/DDBJ whole genome shotgun (WGS) entry which is preliminary data.</text>
</comment>
<evidence type="ECO:0000313" key="3">
    <source>
        <dbReference type="EMBL" id="GGL53551.1"/>
    </source>
</evidence>
<feature type="region of interest" description="Disordered" evidence="1">
    <location>
        <begin position="1"/>
        <end position="69"/>
    </location>
</feature>
<evidence type="ECO:0000313" key="6">
    <source>
        <dbReference type="Proteomes" id="UP000648663"/>
    </source>
</evidence>
<evidence type="ECO:0000313" key="4">
    <source>
        <dbReference type="EMBL" id="NIH67285.1"/>
    </source>
</evidence>
<reference evidence="3" key="4">
    <citation type="submission" date="2024-05" db="EMBL/GenBank/DDBJ databases">
        <authorList>
            <person name="Sun Q."/>
            <person name="Zhou Y."/>
        </authorList>
    </citation>
    <scope>NUCLEOTIDE SEQUENCE</scope>
    <source>
        <strain evidence="3">CGMCC 4.5581</strain>
    </source>
</reference>
<reference evidence="3" key="1">
    <citation type="journal article" date="2014" name="Int. J. Syst. Evol. Microbiol.">
        <title>Complete genome of a new Firmicutes species belonging to the dominant human colonic microbiota ('Ruminococcus bicirculans') reveals two chromosomes and a selective capacity to utilize plant glucans.</title>
        <authorList>
            <consortium name="NISC Comparative Sequencing Program"/>
            <person name="Wegmann U."/>
            <person name="Louis P."/>
            <person name="Goesmann A."/>
            <person name="Henrissat B."/>
            <person name="Duncan S.H."/>
            <person name="Flint H.J."/>
        </authorList>
    </citation>
    <scope>NUCLEOTIDE SEQUENCE</scope>
    <source>
        <strain evidence="3">CGMCC 4.5581</strain>
    </source>
</reference>
<dbReference type="Proteomes" id="UP000552836">
    <property type="component" value="Unassembled WGS sequence"/>
</dbReference>
<accession>A0A846LPB5</accession>
<dbReference type="EMBL" id="BMMI01000001">
    <property type="protein sequence ID" value="GGL53551.1"/>
    <property type="molecule type" value="Genomic_DNA"/>
</dbReference>
<evidence type="ECO:0000256" key="2">
    <source>
        <dbReference type="SAM" id="Phobius"/>
    </source>
</evidence>
<feature type="transmembrane region" description="Helical" evidence="2">
    <location>
        <begin position="77"/>
        <end position="96"/>
    </location>
</feature>
<proteinExistence type="predicted"/>
<reference evidence="4 5" key="3">
    <citation type="submission" date="2020-02" db="EMBL/GenBank/DDBJ databases">
        <title>Sequencing the genomes of 1000 actinobacteria strains.</title>
        <authorList>
            <person name="Klenk H.-P."/>
        </authorList>
    </citation>
    <scope>NUCLEOTIDE SEQUENCE [LARGE SCALE GENOMIC DNA]</scope>
    <source>
        <strain evidence="4 5">DSM 45201</strain>
    </source>
</reference>
<protein>
    <submittedName>
        <fullName evidence="4">Uncharacterized protein</fullName>
    </submittedName>
</protein>
<feature type="transmembrane region" description="Helical" evidence="2">
    <location>
        <begin position="147"/>
        <end position="166"/>
    </location>
</feature>
<evidence type="ECO:0000313" key="5">
    <source>
        <dbReference type="Proteomes" id="UP000552836"/>
    </source>
</evidence>
<reference evidence="6" key="2">
    <citation type="journal article" date="2019" name="Int. J. Syst. Evol. Microbiol.">
        <title>The Global Catalogue of Microorganisms (GCM) 10K type strain sequencing project: providing services to taxonomists for standard genome sequencing and annotation.</title>
        <authorList>
            <consortium name="The Broad Institute Genomics Platform"/>
            <consortium name="The Broad Institute Genome Sequencing Center for Infectious Disease"/>
            <person name="Wu L."/>
            <person name="Ma J."/>
        </authorList>
    </citation>
    <scope>NUCLEOTIDE SEQUENCE [LARGE SCALE GENOMIC DNA]</scope>
    <source>
        <strain evidence="6">CGMCC 4.5581</strain>
    </source>
</reference>
<keyword evidence="6" id="KW-1185">Reference proteome</keyword>
<dbReference type="EMBL" id="JAAMPA010000001">
    <property type="protein sequence ID" value="NIH67285.1"/>
    <property type="molecule type" value="Genomic_DNA"/>
</dbReference>
<feature type="compositionally biased region" description="Low complexity" evidence="1">
    <location>
        <begin position="1"/>
        <end position="18"/>
    </location>
</feature>
<feature type="transmembrane region" description="Helical" evidence="2">
    <location>
        <begin position="172"/>
        <end position="191"/>
    </location>
</feature>
<keyword evidence="2" id="KW-0812">Transmembrane</keyword>
<name>A0A846LPB5_9ACTN</name>
<organism evidence="4 5">
    <name type="scientific">Modestobacter marinus</name>
    <dbReference type="NCBI Taxonomy" id="477641"/>
    <lineage>
        <taxon>Bacteria</taxon>
        <taxon>Bacillati</taxon>
        <taxon>Actinomycetota</taxon>
        <taxon>Actinomycetes</taxon>
        <taxon>Geodermatophilales</taxon>
        <taxon>Geodermatophilaceae</taxon>
        <taxon>Modestobacter</taxon>
    </lineage>
</organism>
<evidence type="ECO:0000256" key="1">
    <source>
        <dbReference type="SAM" id="MobiDB-lite"/>
    </source>
</evidence>
<gene>
    <name evidence="4" type="ORF">FB380_001731</name>
    <name evidence="3" type="ORF">GCM10011589_07050</name>
</gene>